<evidence type="ECO:0000313" key="2">
    <source>
        <dbReference type="Proteomes" id="UP000515153"/>
    </source>
</evidence>
<dbReference type="KEGG" id="pgri:PgNI_10731"/>
<dbReference type="GeneID" id="41965610"/>
<dbReference type="Proteomes" id="UP000515153">
    <property type="component" value="Chromosome VII"/>
</dbReference>
<dbReference type="AlphaFoldDB" id="A0A6P8AYM7"/>
<name>A0A6P8AYM7_PYRGI</name>
<protein>
    <submittedName>
        <fullName evidence="3">Uncharacterized protein</fullName>
    </submittedName>
</protein>
<dbReference type="RefSeq" id="XP_030980025.1">
    <property type="nucleotide sequence ID" value="XM_031130704.1"/>
</dbReference>
<reference evidence="3" key="2">
    <citation type="submission" date="2019-10" db="EMBL/GenBank/DDBJ databases">
        <authorList>
            <consortium name="NCBI Genome Project"/>
        </authorList>
    </citation>
    <scope>NUCLEOTIDE SEQUENCE</scope>
    <source>
        <strain evidence="3">NI907</strain>
    </source>
</reference>
<evidence type="ECO:0000256" key="1">
    <source>
        <dbReference type="SAM" id="MobiDB-lite"/>
    </source>
</evidence>
<gene>
    <name evidence="3" type="ORF">PgNI_10731</name>
</gene>
<evidence type="ECO:0000313" key="3">
    <source>
        <dbReference type="RefSeq" id="XP_030980025.1"/>
    </source>
</evidence>
<accession>A0A6P8AYM7</accession>
<sequence>MTWNEYRFHRFTKSCGTSRREALESWGQMGTADLPLSTHQRQPEASGLPLSDRPGPDGRLYL</sequence>
<reference evidence="3" key="3">
    <citation type="submission" date="2025-08" db="UniProtKB">
        <authorList>
            <consortium name="RefSeq"/>
        </authorList>
    </citation>
    <scope>IDENTIFICATION</scope>
    <source>
        <strain evidence="3">NI907</strain>
    </source>
</reference>
<feature type="region of interest" description="Disordered" evidence="1">
    <location>
        <begin position="22"/>
        <end position="62"/>
    </location>
</feature>
<keyword evidence="2" id="KW-1185">Reference proteome</keyword>
<organism evidence="2 3">
    <name type="scientific">Pyricularia grisea</name>
    <name type="common">Crabgrass-specific blast fungus</name>
    <name type="synonym">Magnaporthe grisea</name>
    <dbReference type="NCBI Taxonomy" id="148305"/>
    <lineage>
        <taxon>Eukaryota</taxon>
        <taxon>Fungi</taxon>
        <taxon>Dikarya</taxon>
        <taxon>Ascomycota</taxon>
        <taxon>Pezizomycotina</taxon>
        <taxon>Sordariomycetes</taxon>
        <taxon>Sordariomycetidae</taxon>
        <taxon>Magnaporthales</taxon>
        <taxon>Pyriculariaceae</taxon>
        <taxon>Pyricularia</taxon>
    </lineage>
</organism>
<proteinExistence type="predicted"/>
<reference evidence="2 3" key="1">
    <citation type="journal article" date="2019" name="Mol. Biol. Evol.">
        <title>Blast fungal genomes show frequent chromosomal changes, gene gains and losses, and effector gene turnover.</title>
        <authorList>
            <person name="Gomez Luciano L.B."/>
            <person name="Jason Tsai I."/>
            <person name="Chuma I."/>
            <person name="Tosa Y."/>
            <person name="Chen Y.H."/>
            <person name="Li J.Y."/>
            <person name="Li M.Y."/>
            <person name="Jade Lu M.Y."/>
            <person name="Nakayashiki H."/>
            <person name="Li W.H."/>
        </authorList>
    </citation>
    <scope>NUCLEOTIDE SEQUENCE [LARGE SCALE GENOMIC DNA]</scope>
    <source>
        <strain evidence="2 3">NI907</strain>
    </source>
</reference>